<evidence type="ECO:0000256" key="2">
    <source>
        <dbReference type="ARBA" id="ARBA00029460"/>
    </source>
</evidence>
<dbReference type="InterPro" id="IPR002877">
    <property type="entry name" value="RNA_MeTrfase_FtsJ_dom"/>
</dbReference>
<dbReference type="GO" id="GO:0032259">
    <property type="term" value="P:methylation"/>
    <property type="evidence" value="ECO:0007669"/>
    <property type="project" value="UniProtKB-KW"/>
</dbReference>
<dbReference type="RefSeq" id="WP_066351762.1">
    <property type="nucleotide sequence ID" value="NZ_LOED01000004.1"/>
</dbReference>
<dbReference type="Gene3D" id="3.40.50.150">
    <property type="entry name" value="Vaccinia Virus protein VP39"/>
    <property type="match status" value="1"/>
</dbReference>
<dbReference type="PANTHER" id="PTHR32319">
    <property type="entry name" value="BACTERIAL HEMOLYSIN-LIKE PROTEIN"/>
    <property type="match status" value="1"/>
</dbReference>
<dbReference type="NCBIfam" id="TIGR00478">
    <property type="entry name" value="tly"/>
    <property type="match status" value="1"/>
</dbReference>
<sequence>MQKERLDVLLVQRGLFPSRERAKSEIMMGNVFVNNTRVDKPGTLVDINSEIIIKEKSLPYVSRGGLKLKKALSVFPIVVKDKIALDAGASTGGFTDCLLKEGASKVYAVDVGYGQLDLSLRNDPRVVNIERKNVRYLSFEDIGELVDIIAADLSFISLSKVFEPLFKLLKEDGDFIALIKPQFEVGREEVKNGVVRDRKLHEKAITQVIESAKSIGLFCCGLTFSPIKGPKGNIEFLSWFRKIPNNNSETDIVKVVEEAHRALN</sequence>
<evidence type="ECO:0000259" key="4">
    <source>
        <dbReference type="SMART" id="SM00363"/>
    </source>
</evidence>
<evidence type="ECO:0000256" key="3">
    <source>
        <dbReference type="PROSITE-ProRule" id="PRU00182"/>
    </source>
</evidence>
<dbReference type="EMBL" id="LOED01000004">
    <property type="protein sequence ID" value="KXG78155.1"/>
    <property type="molecule type" value="Genomic_DNA"/>
</dbReference>
<dbReference type="InterPro" id="IPR047048">
    <property type="entry name" value="TlyA"/>
</dbReference>
<dbReference type="OrthoDB" id="9784736at2"/>
<dbReference type="CDD" id="cd00165">
    <property type="entry name" value="S4"/>
    <property type="match status" value="1"/>
</dbReference>
<dbReference type="Pfam" id="PF01479">
    <property type="entry name" value="S4"/>
    <property type="match status" value="1"/>
</dbReference>
<dbReference type="Gene3D" id="3.10.290.10">
    <property type="entry name" value="RNA-binding S4 domain"/>
    <property type="match status" value="1"/>
</dbReference>
<dbReference type="InterPro" id="IPR002942">
    <property type="entry name" value="S4_RNA-bd"/>
</dbReference>
<dbReference type="PIRSF" id="PIRSF005578">
    <property type="entry name" value="TlyA"/>
    <property type="match status" value="1"/>
</dbReference>
<dbReference type="EC" id="2.1.1.226" evidence="5"/>
<keyword evidence="6" id="KW-1185">Reference proteome</keyword>
<dbReference type="PROSITE" id="PS50889">
    <property type="entry name" value="S4"/>
    <property type="match status" value="1"/>
</dbReference>
<gene>
    <name evidence="5" type="primary">tlyA</name>
    <name evidence="5" type="ORF">AN618_05470</name>
</gene>
<dbReference type="AlphaFoldDB" id="A0A140LC80"/>
<dbReference type="SMART" id="SM00363">
    <property type="entry name" value="S4"/>
    <property type="match status" value="1"/>
</dbReference>
<proteinExistence type="inferred from homology"/>
<comment type="similarity">
    <text evidence="2">Belongs to the TlyA family.</text>
</comment>
<reference evidence="5 6" key="1">
    <citation type="submission" date="2015-12" db="EMBL/GenBank/DDBJ databases">
        <title>Draft genome sequnece of Fervidicola ferrireducens strain Y170.</title>
        <authorList>
            <person name="Patel B.K."/>
        </authorList>
    </citation>
    <scope>NUCLEOTIDE SEQUENCE [LARGE SCALE GENOMIC DNA]</scope>
    <source>
        <strain evidence="5 6">Y170</strain>
    </source>
</reference>
<dbReference type="InterPro" id="IPR036986">
    <property type="entry name" value="S4_RNA-bd_sf"/>
</dbReference>
<dbReference type="SUPFAM" id="SSF53335">
    <property type="entry name" value="S-adenosyl-L-methionine-dependent methyltransferases"/>
    <property type="match status" value="1"/>
</dbReference>
<dbReference type="InParanoid" id="A0A140LC80"/>
<name>A0A140LC80_9FIRM</name>
<dbReference type="InterPro" id="IPR004538">
    <property type="entry name" value="Hemolysin_A/TlyA"/>
</dbReference>
<dbReference type="Proteomes" id="UP000070427">
    <property type="component" value="Unassembled WGS sequence"/>
</dbReference>
<feature type="domain" description="RNA-binding S4" evidence="4">
    <location>
        <begin position="4"/>
        <end position="69"/>
    </location>
</feature>
<dbReference type="Pfam" id="PF01728">
    <property type="entry name" value="FtsJ"/>
    <property type="match status" value="1"/>
</dbReference>
<dbReference type="FunCoup" id="A0A140LC80">
    <property type="interactions" value="236"/>
</dbReference>
<organism evidence="5 6">
    <name type="scientific">Fervidicola ferrireducens</name>
    <dbReference type="NCBI Taxonomy" id="520764"/>
    <lineage>
        <taxon>Bacteria</taxon>
        <taxon>Bacillati</taxon>
        <taxon>Bacillota</taxon>
        <taxon>Clostridia</taxon>
        <taxon>Thermosediminibacterales</taxon>
        <taxon>Thermosediminibacteraceae</taxon>
        <taxon>Fervidicola</taxon>
    </lineage>
</organism>
<dbReference type="PATRIC" id="fig|520764.3.peg.577"/>
<dbReference type="GO" id="GO:0008168">
    <property type="term" value="F:methyltransferase activity"/>
    <property type="evidence" value="ECO:0007669"/>
    <property type="project" value="UniProtKB-KW"/>
</dbReference>
<dbReference type="PANTHER" id="PTHR32319:SF0">
    <property type="entry name" value="BACTERIAL HEMOLYSIN-LIKE PROTEIN"/>
    <property type="match status" value="1"/>
</dbReference>
<evidence type="ECO:0000313" key="5">
    <source>
        <dbReference type="EMBL" id="KXG78155.1"/>
    </source>
</evidence>
<keyword evidence="1 3" id="KW-0694">RNA-binding</keyword>
<dbReference type="InterPro" id="IPR029063">
    <property type="entry name" value="SAM-dependent_MTases_sf"/>
</dbReference>
<evidence type="ECO:0000313" key="6">
    <source>
        <dbReference type="Proteomes" id="UP000070427"/>
    </source>
</evidence>
<keyword evidence="5" id="KW-0808">Transferase</keyword>
<keyword evidence="5" id="KW-0489">Methyltransferase</keyword>
<dbReference type="STRING" id="520764.AN618_05470"/>
<protein>
    <submittedName>
        <fullName evidence="5">16S/23S rRNA (Cytidine-2'-O)-methyltransferase TlyA</fullName>
        <ecNumber evidence="5">2.1.1.226</ecNumber>
    </submittedName>
</protein>
<dbReference type="GO" id="GO:0003723">
    <property type="term" value="F:RNA binding"/>
    <property type="evidence" value="ECO:0007669"/>
    <property type="project" value="UniProtKB-KW"/>
</dbReference>
<accession>A0A140LC80</accession>
<comment type="caution">
    <text evidence="5">The sequence shown here is derived from an EMBL/GenBank/DDBJ whole genome shotgun (WGS) entry which is preliminary data.</text>
</comment>
<evidence type="ECO:0000256" key="1">
    <source>
        <dbReference type="ARBA" id="ARBA00022884"/>
    </source>
</evidence>
<dbReference type="SUPFAM" id="SSF55174">
    <property type="entry name" value="Alpha-L RNA-binding motif"/>
    <property type="match status" value="1"/>
</dbReference>